<dbReference type="CDD" id="cd20379">
    <property type="entry name" value="Tudor_dTUD-like"/>
    <property type="match status" value="1"/>
</dbReference>
<feature type="non-terminal residue" evidence="2">
    <location>
        <position position="1"/>
    </location>
</feature>
<accession>A0A8J2J7F8</accession>
<comment type="caution">
    <text evidence="2">The sequence shown here is derived from an EMBL/GenBank/DDBJ whole genome shotgun (WGS) entry which is preliminary data.</text>
</comment>
<protein>
    <submittedName>
        <fullName evidence="2">Uncharacterized protein</fullName>
    </submittedName>
</protein>
<dbReference type="Proteomes" id="UP000708208">
    <property type="component" value="Unassembled WGS sequence"/>
</dbReference>
<name>A0A8J2J7F8_9HEXA</name>
<evidence type="ECO:0000313" key="3">
    <source>
        <dbReference type="Proteomes" id="UP000708208"/>
    </source>
</evidence>
<feature type="region of interest" description="Disordered" evidence="1">
    <location>
        <begin position="1"/>
        <end position="50"/>
    </location>
</feature>
<evidence type="ECO:0000256" key="1">
    <source>
        <dbReference type="SAM" id="MobiDB-lite"/>
    </source>
</evidence>
<reference evidence="2" key="1">
    <citation type="submission" date="2021-06" db="EMBL/GenBank/DDBJ databases">
        <authorList>
            <person name="Hodson N. C."/>
            <person name="Mongue J. A."/>
            <person name="Jaron S. K."/>
        </authorList>
    </citation>
    <scope>NUCLEOTIDE SEQUENCE</scope>
</reference>
<dbReference type="AlphaFoldDB" id="A0A8J2J7F8"/>
<evidence type="ECO:0000313" key="2">
    <source>
        <dbReference type="EMBL" id="CAG7667412.1"/>
    </source>
</evidence>
<organism evidence="2 3">
    <name type="scientific">Allacma fusca</name>
    <dbReference type="NCBI Taxonomy" id="39272"/>
    <lineage>
        <taxon>Eukaryota</taxon>
        <taxon>Metazoa</taxon>
        <taxon>Ecdysozoa</taxon>
        <taxon>Arthropoda</taxon>
        <taxon>Hexapoda</taxon>
        <taxon>Collembola</taxon>
        <taxon>Symphypleona</taxon>
        <taxon>Sminthuridae</taxon>
        <taxon>Allacma</taxon>
    </lineage>
</organism>
<keyword evidence="3" id="KW-1185">Reference proteome</keyword>
<gene>
    <name evidence="2" type="ORF">AFUS01_LOCUS1762</name>
</gene>
<sequence>GEKSYIPEKSVIKGSVEKGHTPGKSTIKGSAEKGHIPENSATKGPVEKSPNIAEKAFQVPEPKARDIIIKPVDEGYVDKSHTSEKSVTKGSVEKRYIPENSVIKGSAESEFRRSSAWKSRDGKRPVDEVRHTPEISIAKGSVAKGYTPEKSVAKGSVEKSHTSEKSVIKESVEKSYTPGNTVIKGSVEKGHTPENSVTKEPVEKSPNNADKAFQVPEPKGRDIAIKSVGEVTADATEQDQDRIKSTGSEVEWFVKQEMLKSDKDPCMEILSPTKVFVGCYKFENLSVSVNDNSKGLNQLAKKEVKTEQVQTVDGTSVVKEEDFSVSRPLLFVDSAVLLMDVKIVSVSNLNEVVIRCVDPELHDELENLESKIHDDLGNQKGQLLPSATGFCRLQVYNYYVVKLPGSTKCFRVQVLHLFGHRKNSKALVFLIDYGIEEIVLQSYIFLMKPEWKSLPQLSCHGQIQGWIGGPVDGHLLDESFKIGEEYESKTVCVKPLATEFLMQKSSQVAEAVGVPFEVRAVHLRIFDEIGAIKHLGISCSRASNFVAERLQ</sequence>
<feature type="region of interest" description="Disordered" evidence="1">
    <location>
        <begin position="106"/>
        <end position="214"/>
    </location>
</feature>
<dbReference type="EMBL" id="CAJVCH010009865">
    <property type="protein sequence ID" value="CAG7667412.1"/>
    <property type="molecule type" value="Genomic_DNA"/>
</dbReference>
<feature type="compositionally biased region" description="Basic and acidic residues" evidence="1">
    <location>
        <begin position="156"/>
        <end position="173"/>
    </location>
</feature>
<feature type="compositionally biased region" description="Basic and acidic residues" evidence="1">
    <location>
        <begin position="107"/>
        <end position="133"/>
    </location>
</feature>
<proteinExistence type="predicted"/>